<dbReference type="GO" id="GO:0015190">
    <property type="term" value="F:L-leucine transmembrane transporter activity"/>
    <property type="evidence" value="ECO:0007669"/>
    <property type="project" value="TreeGrafter"/>
</dbReference>
<evidence type="ECO:0000256" key="6">
    <source>
        <dbReference type="ARBA" id="ARBA00022970"/>
    </source>
</evidence>
<feature type="transmembrane region" description="Helical" evidence="10">
    <location>
        <begin position="54"/>
        <end position="72"/>
    </location>
</feature>
<dbReference type="Pfam" id="PF02653">
    <property type="entry name" value="BPD_transp_2"/>
    <property type="match status" value="1"/>
</dbReference>
<dbReference type="GO" id="GO:0015188">
    <property type="term" value="F:L-isoleucine transmembrane transporter activity"/>
    <property type="evidence" value="ECO:0007669"/>
    <property type="project" value="TreeGrafter"/>
</dbReference>
<comment type="caution">
    <text evidence="11">The sequence shown here is derived from an EMBL/GenBank/DDBJ whole genome shotgun (WGS) entry which is preliminary data.</text>
</comment>
<comment type="subcellular location">
    <subcellularLocation>
        <location evidence="1">Cell membrane</location>
        <topology evidence="1">Multi-pass membrane protein</topology>
    </subcellularLocation>
</comment>
<dbReference type="GO" id="GO:1903806">
    <property type="term" value="P:L-isoleucine import across plasma membrane"/>
    <property type="evidence" value="ECO:0007669"/>
    <property type="project" value="TreeGrafter"/>
</dbReference>
<dbReference type="PANTHER" id="PTHR11795">
    <property type="entry name" value="BRANCHED-CHAIN AMINO ACID TRANSPORT SYSTEM PERMEASE PROTEIN LIVH"/>
    <property type="match status" value="1"/>
</dbReference>
<evidence type="ECO:0000256" key="2">
    <source>
        <dbReference type="ARBA" id="ARBA00022448"/>
    </source>
</evidence>
<comment type="similarity">
    <text evidence="9">Belongs to the binding-protein-dependent transport system permease family. LivHM subfamily.</text>
</comment>
<dbReference type="GO" id="GO:0042941">
    <property type="term" value="P:D-alanine transmembrane transport"/>
    <property type="evidence" value="ECO:0007669"/>
    <property type="project" value="TreeGrafter"/>
</dbReference>
<keyword evidence="8 10" id="KW-0472">Membrane</keyword>
<dbReference type="PANTHER" id="PTHR11795:SF371">
    <property type="entry name" value="HIGH-AFFINITY BRANCHED-CHAIN AMINO ACID TRANSPORT SYSTEM PERMEASE PROTEIN LIVH"/>
    <property type="match status" value="1"/>
</dbReference>
<proteinExistence type="inferred from homology"/>
<gene>
    <name evidence="11" type="ORF">CU100_25805</name>
</gene>
<keyword evidence="3" id="KW-1003">Cell membrane</keyword>
<dbReference type="InterPro" id="IPR001851">
    <property type="entry name" value="ABC_transp_permease"/>
</dbReference>
<organism evidence="11 12">
    <name type="scientific">Phyllobacterium endophyticum</name>
    <dbReference type="NCBI Taxonomy" id="1149773"/>
    <lineage>
        <taxon>Bacteria</taxon>
        <taxon>Pseudomonadati</taxon>
        <taxon>Pseudomonadota</taxon>
        <taxon>Alphaproteobacteria</taxon>
        <taxon>Hyphomicrobiales</taxon>
        <taxon>Phyllobacteriaceae</taxon>
        <taxon>Phyllobacterium</taxon>
    </lineage>
</organism>
<dbReference type="Proteomes" id="UP000241158">
    <property type="component" value="Unassembled WGS sequence"/>
</dbReference>
<evidence type="ECO:0000256" key="3">
    <source>
        <dbReference type="ARBA" id="ARBA00022475"/>
    </source>
</evidence>
<keyword evidence="7 10" id="KW-1133">Transmembrane helix</keyword>
<protein>
    <recommendedName>
        <fullName evidence="13">Branched-chain amino acid ABC transporter permease</fullName>
    </recommendedName>
</protein>
<dbReference type="InterPro" id="IPR052157">
    <property type="entry name" value="BCAA_transport_permease"/>
</dbReference>
<dbReference type="EMBL" id="PGGN01000008">
    <property type="protein sequence ID" value="PSH54602.1"/>
    <property type="molecule type" value="Genomic_DNA"/>
</dbReference>
<feature type="transmembrane region" description="Helical" evidence="10">
    <location>
        <begin position="108"/>
        <end position="129"/>
    </location>
</feature>
<keyword evidence="6" id="KW-0029">Amino-acid transport</keyword>
<feature type="transmembrane region" description="Helical" evidence="10">
    <location>
        <begin position="278"/>
        <end position="297"/>
    </location>
</feature>
<keyword evidence="4" id="KW-0997">Cell inner membrane</keyword>
<sequence length="303" mass="31709">MPLPTGPFILGETMTQLIQLITFGIVQGLTYALLASSFWIIYSTTRTFHLAHSLTYAIAGYAVYVVSVQLAMPLWIGLLASLLCSALAGCAIEFLLYDKLRKRGSTVLGIFLSSLGVAAAGTALLQLIFGPMVKQVPGFPNATLSMGEVTVTTLQLTGSAAALVTIAALYVLLTFTSIGNAVTAVRTNPRLSMAVGIRVESVSLLVFAIGSAMAGLAAYFETISFVAYPTMGLQPVMFGVIAVFLGGIGSVKGAALGGFVLGFLLVFSGLFLSQNLGVILVFAVLLVIVVFRPDGLVRSPIGR</sequence>
<dbReference type="GO" id="GO:0015808">
    <property type="term" value="P:L-alanine transport"/>
    <property type="evidence" value="ECO:0007669"/>
    <property type="project" value="TreeGrafter"/>
</dbReference>
<evidence type="ECO:0000256" key="9">
    <source>
        <dbReference type="ARBA" id="ARBA00037998"/>
    </source>
</evidence>
<evidence type="ECO:0000256" key="8">
    <source>
        <dbReference type="ARBA" id="ARBA00023136"/>
    </source>
</evidence>
<keyword evidence="12" id="KW-1185">Reference proteome</keyword>
<feature type="transmembrane region" description="Helical" evidence="10">
    <location>
        <begin position="20"/>
        <end position="42"/>
    </location>
</feature>
<dbReference type="GO" id="GO:0005304">
    <property type="term" value="F:L-valine transmembrane transporter activity"/>
    <property type="evidence" value="ECO:0007669"/>
    <property type="project" value="TreeGrafter"/>
</dbReference>
<keyword evidence="5 10" id="KW-0812">Transmembrane</keyword>
<feature type="transmembrane region" description="Helical" evidence="10">
    <location>
        <begin position="160"/>
        <end position="182"/>
    </location>
</feature>
<dbReference type="GO" id="GO:0015192">
    <property type="term" value="F:L-phenylalanine transmembrane transporter activity"/>
    <property type="evidence" value="ECO:0007669"/>
    <property type="project" value="TreeGrafter"/>
</dbReference>
<evidence type="ECO:0000256" key="7">
    <source>
        <dbReference type="ARBA" id="ARBA00022989"/>
    </source>
</evidence>
<evidence type="ECO:0000256" key="10">
    <source>
        <dbReference type="SAM" id="Phobius"/>
    </source>
</evidence>
<name>A0A2P7AK90_9HYPH</name>
<evidence type="ECO:0000313" key="12">
    <source>
        <dbReference type="Proteomes" id="UP000241158"/>
    </source>
</evidence>
<keyword evidence="2" id="KW-0813">Transport</keyword>
<dbReference type="GO" id="GO:0005886">
    <property type="term" value="C:plasma membrane"/>
    <property type="evidence" value="ECO:0007669"/>
    <property type="project" value="UniProtKB-SubCell"/>
</dbReference>
<evidence type="ECO:0008006" key="13">
    <source>
        <dbReference type="Google" id="ProtNLM"/>
    </source>
</evidence>
<evidence type="ECO:0000256" key="1">
    <source>
        <dbReference type="ARBA" id="ARBA00004651"/>
    </source>
</evidence>
<evidence type="ECO:0000313" key="11">
    <source>
        <dbReference type="EMBL" id="PSH54602.1"/>
    </source>
</evidence>
<feature type="transmembrane region" description="Helical" evidence="10">
    <location>
        <begin position="78"/>
        <end position="96"/>
    </location>
</feature>
<accession>A0A2P7AK90</accession>
<evidence type="ECO:0000256" key="5">
    <source>
        <dbReference type="ARBA" id="ARBA00022692"/>
    </source>
</evidence>
<dbReference type="OrthoDB" id="9807115at2"/>
<dbReference type="AlphaFoldDB" id="A0A2P7AK90"/>
<evidence type="ECO:0000256" key="4">
    <source>
        <dbReference type="ARBA" id="ARBA00022519"/>
    </source>
</evidence>
<dbReference type="CDD" id="cd06582">
    <property type="entry name" value="TM_PBP1_LivH_like"/>
    <property type="match status" value="1"/>
</dbReference>
<reference evidence="12" key="1">
    <citation type="submission" date="2017-11" db="EMBL/GenBank/DDBJ databases">
        <authorList>
            <person name="Kuznetsova I."/>
            <person name="Sazanova A."/>
            <person name="Chirak E."/>
            <person name="Safronova V."/>
            <person name="Willems A."/>
        </authorList>
    </citation>
    <scope>NUCLEOTIDE SEQUENCE [LARGE SCALE GENOMIC DNA]</scope>
    <source>
        <strain evidence="12">PEPV15</strain>
    </source>
</reference>
<feature type="transmembrane region" description="Helical" evidence="10">
    <location>
        <begin position="202"/>
        <end position="220"/>
    </location>
</feature>